<keyword evidence="5 8" id="KW-1133">Transmembrane helix</keyword>
<accession>A0A1B0EUY5</accession>
<comment type="subcellular location">
    <subcellularLocation>
        <location evidence="1">Membrane</location>
        <topology evidence="1">Multi-pass membrane protein</topology>
    </subcellularLocation>
</comment>
<evidence type="ECO:0000313" key="11">
    <source>
        <dbReference type="EMBL" id="MBC1172836.1"/>
    </source>
</evidence>
<dbReference type="InterPro" id="IPR050932">
    <property type="entry name" value="TM2D1-3-like"/>
</dbReference>
<dbReference type="PANTHER" id="PTHR21016:SF4">
    <property type="entry name" value="TM2 DOMAIN-CONTAINING PROTEIN 2"/>
    <property type="match status" value="1"/>
</dbReference>
<organism evidence="12 13">
    <name type="scientific">Lutzomyia longipalpis</name>
    <name type="common">Sand fly</name>
    <dbReference type="NCBI Taxonomy" id="7200"/>
    <lineage>
        <taxon>Eukaryota</taxon>
        <taxon>Metazoa</taxon>
        <taxon>Ecdysozoa</taxon>
        <taxon>Arthropoda</taxon>
        <taxon>Hexapoda</taxon>
        <taxon>Insecta</taxon>
        <taxon>Pterygota</taxon>
        <taxon>Neoptera</taxon>
        <taxon>Endopterygota</taxon>
        <taxon>Diptera</taxon>
        <taxon>Nematocera</taxon>
        <taxon>Psychodoidea</taxon>
        <taxon>Psychodidae</taxon>
        <taxon>Lutzomyia</taxon>
        <taxon>Lutzomyia</taxon>
    </lineage>
</organism>
<reference evidence="11" key="2">
    <citation type="journal article" date="2020" name="BMC">
        <title>Leishmania infection induces a limited differential gene expression in the sand fly midgut.</title>
        <authorList>
            <person name="Coutinho-Abreu I.V."/>
            <person name="Serafim T.D."/>
            <person name="Meneses C."/>
            <person name="Kamhawi S."/>
            <person name="Oliveira F."/>
            <person name="Valenzuela J.G."/>
        </authorList>
    </citation>
    <scope>NUCLEOTIDE SEQUENCE</scope>
    <source>
        <strain evidence="11">Jacobina</strain>
        <tissue evidence="11">Midgut</tissue>
    </source>
</reference>
<reference evidence="13" key="1">
    <citation type="submission" date="2012-05" db="EMBL/GenBank/DDBJ databases">
        <title>Whole Genome Assembly of Lutzomyia longipalpis.</title>
        <authorList>
            <person name="Richards S."/>
            <person name="Qu C."/>
            <person name="Dillon R."/>
            <person name="Worley K."/>
            <person name="Scherer S."/>
            <person name="Batterton M."/>
            <person name="Taylor A."/>
            <person name="Hawes A."/>
            <person name="Hernandez B."/>
            <person name="Kovar C."/>
            <person name="Mandapat C."/>
            <person name="Pham C."/>
            <person name="Qu C."/>
            <person name="Jing C."/>
            <person name="Bess C."/>
            <person name="Bandaranaike D."/>
            <person name="Ngo D."/>
            <person name="Ongeri F."/>
            <person name="Arias F."/>
            <person name="Lara F."/>
            <person name="Weissenberger G."/>
            <person name="Kamau G."/>
            <person name="Han H."/>
            <person name="Shen H."/>
            <person name="Dinh H."/>
            <person name="Khalil I."/>
            <person name="Jones J."/>
            <person name="Shafer J."/>
            <person name="Jayaseelan J."/>
            <person name="Quiroz J."/>
            <person name="Blankenburg K."/>
            <person name="Nguyen L."/>
            <person name="Jackson L."/>
            <person name="Francisco L."/>
            <person name="Tang L.-Y."/>
            <person name="Pu L.-L."/>
            <person name="Perales L."/>
            <person name="Lorensuhewa L."/>
            <person name="Munidasa M."/>
            <person name="Coyle M."/>
            <person name="Taylor M."/>
            <person name="Puazo M."/>
            <person name="Firestine M."/>
            <person name="Scheel M."/>
            <person name="Javaid M."/>
            <person name="Wang M."/>
            <person name="Li M."/>
            <person name="Tabassum N."/>
            <person name="Saada N."/>
            <person name="Osuji N."/>
            <person name="Aqrawi P."/>
            <person name="Fu Q."/>
            <person name="Thornton R."/>
            <person name="Raj R."/>
            <person name="Goodspeed R."/>
            <person name="Mata R."/>
            <person name="Najjar R."/>
            <person name="Gubbala S."/>
            <person name="Lee S."/>
            <person name="Denson S."/>
            <person name="Patil S."/>
            <person name="Macmil S."/>
            <person name="Qi S."/>
            <person name="Matskevitch T."/>
            <person name="Palculict T."/>
            <person name="Mathew T."/>
            <person name="Vee V."/>
            <person name="Velamala V."/>
            <person name="Korchina V."/>
            <person name="Cai W."/>
            <person name="Liu W."/>
            <person name="Dai W."/>
            <person name="Zou X."/>
            <person name="Zhu Y."/>
            <person name="Zhang Y."/>
            <person name="Wu Y.-Q."/>
            <person name="Xin Y."/>
            <person name="Nazarath L."/>
            <person name="Kovar C."/>
            <person name="Han Y."/>
            <person name="Muzny D."/>
            <person name="Gibbs R."/>
        </authorList>
    </citation>
    <scope>NUCLEOTIDE SEQUENCE [LARGE SCALE GENOMIC DNA]</scope>
    <source>
        <strain evidence="13">Jacobina</strain>
    </source>
</reference>
<evidence type="ECO:0000256" key="5">
    <source>
        <dbReference type="ARBA" id="ARBA00022989"/>
    </source>
</evidence>
<proteinExistence type="inferred from homology"/>
<evidence type="ECO:0000256" key="4">
    <source>
        <dbReference type="ARBA" id="ARBA00022729"/>
    </source>
</evidence>
<evidence type="ECO:0000256" key="9">
    <source>
        <dbReference type="SAM" id="SignalP"/>
    </source>
</evidence>
<dbReference type="AlphaFoldDB" id="A0A1B0EUY5"/>
<dbReference type="EMBL" id="AJWK01035035">
    <property type="status" value="NOT_ANNOTATED_CDS"/>
    <property type="molecule type" value="Genomic_DNA"/>
</dbReference>
<evidence type="ECO:0000256" key="8">
    <source>
        <dbReference type="SAM" id="Phobius"/>
    </source>
</evidence>
<reference evidence="12" key="3">
    <citation type="submission" date="2020-05" db="UniProtKB">
        <authorList>
            <consortium name="EnsemblMetazoa"/>
        </authorList>
    </citation>
    <scope>IDENTIFICATION</scope>
    <source>
        <strain evidence="12">Jacobina</strain>
    </source>
</reference>
<dbReference type="Pfam" id="PF05154">
    <property type="entry name" value="TM2"/>
    <property type="match status" value="1"/>
</dbReference>
<evidence type="ECO:0000313" key="13">
    <source>
        <dbReference type="Proteomes" id="UP000092461"/>
    </source>
</evidence>
<keyword evidence="4 9" id="KW-0732">Signal</keyword>
<name>A0A1B0EUY5_LUTLO</name>
<dbReference type="InterPro" id="IPR007829">
    <property type="entry name" value="TM2"/>
</dbReference>
<feature type="signal peptide" evidence="9">
    <location>
        <begin position="1"/>
        <end position="26"/>
    </location>
</feature>
<keyword evidence="13" id="KW-1185">Reference proteome</keyword>
<evidence type="ECO:0000256" key="7">
    <source>
        <dbReference type="ARBA" id="ARBA00023180"/>
    </source>
</evidence>
<dbReference type="VEuPathDB" id="VectorBase:LLOJ009970"/>
<sequence length="187" mass="20754">MINVVVFSTICSLVITILLGIDEIESAQITTKDRDSISINHNTYNPLGPLVKCSFLPSDFIDCEAPQLRGNNTYGCSKFGGVYFEDVEKTSVRCTVLPEIECYGERTFMRDGVPCIKYTDHYFVTTLIYSLLLGFLGMDRFCLGQTGTAVGKLLTLGGLGIWWIVDIILLVTNNLLPEDGSNWVPHV</sequence>
<dbReference type="GO" id="GO:0016020">
    <property type="term" value="C:membrane"/>
    <property type="evidence" value="ECO:0007669"/>
    <property type="project" value="UniProtKB-SubCell"/>
</dbReference>
<comment type="similarity">
    <text evidence="2">Belongs to the TM2 family.</text>
</comment>
<evidence type="ECO:0000256" key="2">
    <source>
        <dbReference type="ARBA" id="ARBA00008284"/>
    </source>
</evidence>
<feature type="chain" id="PRO_5044555572" description="TM2 domain-containing protein" evidence="9">
    <location>
        <begin position="27"/>
        <end position="187"/>
    </location>
</feature>
<keyword evidence="3 8" id="KW-0812">Transmembrane</keyword>
<evidence type="ECO:0000259" key="10">
    <source>
        <dbReference type="Pfam" id="PF05154"/>
    </source>
</evidence>
<keyword evidence="7" id="KW-0325">Glycoprotein</keyword>
<protein>
    <recommendedName>
        <fullName evidence="10">TM2 domain-containing protein</fullName>
    </recommendedName>
</protein>
<evidence type="ECO:0000256" key="3">
    <source>
        <dbReference type="ARBA" id="ARBA00022692"/>
    </source>
</evidence>
<feature type="transmembrane region" description="Helical" evidence="8">
    <location>
        <begin position="122"/>
        <end position="141"/>
    </location>
</feature>
<evidence type="ECO:0000313" key="12">
    <source>
        <dbReference type="EnsemblMetazoa" id="LLOJ009970-PA"/>
    </source>
</evidence>
<dbReference type="Proteomes" id="UP000092461">
    <property type="component" value="Unassembled WGS sequence"/>
</dbReference>
<dbReference type="VEuPathDB" id="VectorBase:LLONM1_010385"/>
<evidence type="ECO:0000256" key="6">
    <source>
        <dbReference type="ARBA" id="ARBA00023136"/>
    </source>
</evidence>
<feature type="domain" description="TM2" evidence="10">
    <location>
        <begin position="120"/>
        <end position="168"/>
    </location>
</feature>
<keyword evidence="6 8" id="KW-0472">Membrane</keyword>
<dbReference type="PANTHER" id="PTHR21016">
    <property type="entry name" value="BETA-AMYLOID BINDING PROTEIN-RELATED"/>
    <property type="match status" value="1"/>
</dbReference>
<dbReference type="EnsemblMetazoa" id="LLOJ009970-RA">
    <property type="protein sequence ID" value="LLOJ009970-PA"/>
    <property type="gene ID" value="LLOJ009970"/>
</dbReference>
<dbReference type="EMBL" id="GITU01004133">
    <property type="protein sequence ID" value="MBC1172836.1"/>
    <property type="molecule type" value="Transcribed_RNA"/>
</dbReference>
<evidence type="ECO:0000256" key="1">
    <source>
        <dbReference type="ARBA" id="ARBA00004141"/>
    </source>
</evidence>
<feature type="transmembrane region" description="Helical" evidence="8">
    <location>
        <begin position="153"/>
        <end position="176"/>
    </location>
</feature>